<dbReference type="EC" id="2.7.1.12" evidence="3 9"/>
<dbReference type="NCBIfam" id="TIGR01313">
    <property type="entry name" value="therm_gnt_kin"/>
    <property type="match status" value="1"/>
</dbReference>
<dbReference type="GO" id="GO:0005524">
    <property type="term" value="F:ATP binding"/>
    <property type="evidence" value="ECO:0007669"/>
    <property type="project" value="UniProtKB-KW"/>
</dbReference>
<evidence type="ECO:0000256" key="6">
    <source>
        <dbReference type="ARBA" id="ARBA00022777"/>
    </source>
</evidence>
<evidence type="ECO:0000256" key="5">
    <source>
        <dbReference type="ARBA" id="ARBA00022741"/>
    </source>
</evidence>
<dbReference type="InParanoid" id="C4YAH0"/>
<dbReference type="Gene3D" id="3.40.50.300">
    <property type="entry name" value="P-loop containing nucleotide triphosphate hydrolases"/>
    <property type="match status" value="1"/>
</dbReference>
<dbReference type="OrthoDB" id="275177at2759"/>
<keyword evidence="6 9" id="KW-0418">Kinase</keyword>
<name>C4YAH0_CLAL4</name>
<comment type="similarity">
    <text evidence="2 9">Belongs to the gluconokinase GntK/GntV family.</text>
</comment>
<dbReference type="CDD" id="cd02021">
    <property type="entry name" value="GntK"/>
    <property type="match status" value="1"/>
</dbReference>
<dbReference type="Pfam" id="PF01202">
    <property type="entry name" value="SKI"/>
    <property type="match status" value="1"/>
</dbReference>
<evidence type="ECO:0000256" key="4">
    <source>
        <dbReference type="ARBA" id="ARBA00022679"/>
    </source>
</evidence>
<keyword evidence="4 9" id="KW-0808">Transferase</keyword>
<reference evidence="10 11" key="1">
    <citation type="journal article" date="2009" name="Nature">
        <title>Evolution of pathogenicity and sexual reproduction in eight Candida genomes.</title>
        <authorList>
            <person name="Butler G."/>
            <person name="Rasmussen M.D."/>
            <person name="Lin M.F."/>
            <person name="Santos M.A."/>
            <person name="Sakthikumar S."/>
            <person name="Munro C.A."/>
            <person name="Rheinbay E."/>
            <person name="Grabherr M."/>
            <person name="Forche A."/>
            <person name="Reedy J.L."/>
            <person name="Agrafioti I."/>
            <person name="Arnaud M.B."/>
            <person name="Bates S."/>
            <person name="Brown A.J."/>
            <person name="Brunke S."/>
            <person name="Costanzo M.C."/>
            <person name="Fitzpatrick D.A."/>
            <person name="de Groot P.W."/>
            <person name="Harris D."/>
            <person name="Hoyer L.L."/>
            <person name="Hube B."/>
            <person name="Klis F.M."/>
            <person name="Kodira C."/>
            <person name="Lennard N."/>
            <person name="Logue M.E."/>
            <person name="Martin R."/>
            <person name="Neiman A.M."/>
            <person name="Nikolaou E."/>
            <person name="Quail M.A."/>
            <person name="Quinn J."/>
            <person name="Santos M.C."/>
            <person name="Schmitzberger F.F."/>
            <person name="Sherlock G."/>
            <person name="Shah P."/>
            <person name="Silverstein K.A."/>
            <person name="Skrzypek M.S."/>
            <person name="Soll D."/>
            <person name="Staggs R."/>
            <person name="Stansfield I."/>
            <person name="Stumpf M.P."/>
            <person name="Sudbery P.E."/>
            <person name="Srikantha T."/>
            <person name="Zeng Q."/>
            <person name="Berman J."/>
            <person name="Berriman M."/>
            <person name="Heitman J."/>
            <person name="Gow N.A."/>
            <person name="Lorenz M.C."/>
            <person name="Birren B.W."/>
            <person name="Kellis M."/>
            <person name="Cuomo C.A."/>
        </authorList>
    </citation>
    <scope>NUCLEOTIDE SEQUENCE [LARGE SCALE GENOMIC DNA]</scope>
    <source>
        <strain evidence="10 11">ATCC 42720</strain>
    </source>
</reference>
<dbReference type="HOGENOM" id="CLU_077168_5_0_1"/>
<evidence type="ECO:0000256" key="3">
    <source>
        <dbReference type="ARBA" id="ARBA00012054"/>
    </source>
</evidence>
<comment type="pathway">
    <text evidence="1 9">Carbohydrate acid metabolism; D-gluconate degradation.</text>
</comment>
<dbReference type="EMBL" id="CH408081">
    <property type="protein sequence ID" value="EEQ40979.1"/>
    <property type="molecule type" value="Genomic_DNA"/>
</dbReference>
<accession>C4YAH0</accession>
<dbReference type="UniPathway" id="UPA00792"/>
<dbReference type="PANTHER" id="PTHR43442:SF3">
    <property type="entry name" value="GLUCONOKINASE-RELATED"/>
    <property type="match status" value="1"/>
</dbReference>
<dbReference type="InterPro" id="IPR031322">
    <property type="entry name" value="Shikimate/glucono_kinase"/>
</dbReference>
<dbReference type="InterPro" id="IPR006001">
    <property type="entry name" value="Therm_gnt_kin"/>
</dbReference>
<evidence type="ECO:0000313" key="10">
    <source>
        <dbReference type="EMBL" id="EEQ40979.1"/>
    </source>
</evidence>
<dbReference type="InterPro" id="IPR027417">
    <property type="entry name" value="P-loop_NTPase"/>
</dbReference>
<evidence type="ECO:0000256" key="9">
    <source>
        <dbReference type="RuleBase" id="RU363066"/>
    </source>
</evidence>
<dbReference type="GeneID" id="8495492"/>
<gene>
    <name evidence="10" type="ORF">CLUG_05108</name>
</gene>
<dbReference type="PANTHER" id="PTHR43442">
    <property type="entry name" value="GLUCONOKINASE-RELATED"/>
    <property type="match status" value="1"/>
</dbReference>
<protein>
    <recommendedName>
        <fullName evidence="3 9">Gluconokinase</fullName>
        <ecNumber evidence="3 9">2.7.1.12</ecNumber>
    </recommendedName>
</protein>
<evidence type="ECO:0000313" key="11">
    <source>
        <dbReference type="Proteomes" id="UP000007703"/>
    </source>
</evidence>
<dbReference type="RefSeq" id="XP_002615092.1">
    <property type="nucleotide sequence ID" value="XM_002615046.1"/>
</dbReference>
<sequence>MATVLIVGGPAGTGKTTIASLLAESKGCTFVEGDTLHPQANVDKMARGEPLTDEDRWGWLKELSEICSKEAVSKENATHTVVASCSILKKVYREYIVECGLPEVTFKFVFLKSTFEQLMERVANRKNHFMKVDMVKSQYDIMEIPQGEELIANGGSALAVETTDKTPEAILQEVLAALK</sequence>
<dbReference type="GO" id="GO:0046316">
    <property type="term" value="F:gluconokinase activity"/>
    <property type="evidence" value="ECO:0007669"/>
    <property type="project" value="UniProtKB-EC"/>
</dbReference>
<dbReference type="AlphaFoldDB" id="C4YAH0"/>
<organism evidence="10 11">
    <name type="scientific">Clavispora lusitaniae (strain ATCC 42720)</name>
    <name type="common">Yeast</name>
    <name type="synonym">Candida lusitaniae</name>
    <dbReference type="NCBI Taxonomy" id="306902"/>
    <lineage>
        <taxon>Eukaryota</taxon>
        <taxon>Fungi</taxon>
        <taxon>Dikarya</taxon>
        <taxon>Ascomycota</taxon>
        <taxon>Saccharomycotina</taxon>
        <taxon>Pichiomycetes</taxon>
        <taxon>Metschnikowiaceae</taxon>
        <taxon>Clavispora</taxon>
    </lineage>
</organism>
<dbReference type="GO" id="GO:0005975">
    <property type="term" value="P:carbohydrate metabolic process"/>
    <property type="evidence" value="ECO:0007669"/>
    <property type="project" value="InterPro"/>
</dbReference>
<dbReference type="FunCoup" id="C4YAH0">
    <property type="interactions" value="1072"/>
</dbReference>
<comment type="catalytic activity">
    <reaction evidence="8 9">
        <text>D-gluconate + ATP = 6-phospho-D-gluconate + ADP + H(+)</text>
        <dbReference type="Rhea" id="RHEA:19433"/>
        <dbReference type="ChEBI" id="CHEBI:15378"/>
        <dbReference type="ChEBI" id="CHEBI:18391"/>
        <dbReference type="ChEBI" id="CHEBI:30616"/>
        <dbReference type="ChEBI" id="CHEBI:58759"/>
        <dbReference type="ChEBI" id="CHEBI:456216"/>
        <dbReference type="EC" id="2.7.1.12"/>
    </reaction>
</comment>
<evidence type="ECO:0000256" key="2">
    <source>
        <dbReference type="ARBA" id="ARBA00008420"/>
    </source>
</evidence>
<dbReference type="KEGG" id="clu:CLUG_05108"/>
<keyword evidence="5 9" id="KW-0547">Nucleotide-binding</keyword>
<evidence type="ECO:0000256" key="7">
    <source>
        <dbReference type="ARBA" id="ARBA00022840"/>
    </source>
</evidence>
<evidence type="ECO:0000256" key="1">
    <source>
        <dbReference type="ARBA" id="ARBA00004875"/>
    </source>
</evidence>
<dbReference type="SUPFAM" id="SSF52540">
    <property type="entry name" value="P-loop containing nucleoside triphosphate hydrolases"/>
    <property type="match status" value="1"/>
</dbReference>
<proteinExistence type="inferred from homology"/>
<dbReference type="OMA" id="YEGDDYH"/>
<dbReference type="GO" id="GO:0005737">
    <property type="term" value="C:cytoplasm"/>
    <property type="evidence" value="ECO:0007669"/>
    <property type="project" value="TreeGrafter"/>
</dbReference>
<dbReference type="Proteomes" id="UP000007703">
    <property type="component" value="Unassembled WGS sequence"/>
</dbReference>
<evidence type="ECO:0000256" key="8">
    <source>
        <dbReference type="ARBA" id="ARBA00048090"/>
    </source>
</evidence>
<dbReference type="VEuPathDB" id="FungiDB:CLUG_05108"/>
<keyword evidence="7 9" id="KW-0067">ATP-binding</keyword>
<dbReference type="STRING" id="306902.C4YAH0"/>